<gene>
    <name evidence="2" type="ORF">BFJ65_g17649</name>
</gene>
<protein>
    <submittedName>
        <fullName evidence="2">Uncharacterized protein</fullName>
    </submittedName>
</protein>
<name>A0A3L6MU65_FUSOX</name>
<comment type="caution">
    <text evidence="2">The sequence shown here is derived from an EMBL/GenBank/DDBJ whole genome shotgun (WGS) entry which is preliminary data.</text>
</comment>
<dbReference type="AlphaFoldDB" id="A0A3L6MU65"/>
<dbReference type="Proteomes" id="UP000270866">
    <property type="component" value="Unassembled WGS sequence"/>
</dbReference>
<feature type="region of interest" description="Disordered" evidence="1">
    <location>
        <begin position="1"/>
        <end position="51"/>
    </location>
</feature>
<accession>A0A3L6MU65</accession>
<sequence length="84" mass="9492">MTSQSAPSSPPIEALKPSDDSSFINEDNSRQEHEGDSTRRPAFPAADDRGFNFHPFDVSRRELLVNELPQSPLSLFQHTSYQFL</sequence>
<evidence type="ECO:0000313" key="2">
    <source>
        <dbReference type="EMBL" id="RKK07443.1"/>
    </source>
</evidence>
<reference evidence="2 3" key="1">
    <citation type="journal article" date="2018" name="Sci. Rep.">
        <title>Characterisation of pathogen-specific regions and novel effector candidates in Fusarium oxysporum f. sp. cepae.</title>
        <authorList>
            <person name="Armitage A.D."/>
            <person name="Taylor A."/>
            <person name="Sobczyk M.K."/>
            <person name="Baxter L."/>
            <person name="Greenfield B.P."/>
            <person name="Bates H.J."/>
            <person name="Wilson F."/>
            <person name="Jackson A.C."/>
            <person name="Ott S."/>
            <person name="Harrison R.J."/>
            <person name="Clarkson J.P."/>
        </authorList>
    </citation>
    <scope>NUCLEOTIDE SEQUENCE [LARGE SCALE GENOMIC DNA]</scope>
    <source>
        <strain evidence="2 3">FoC_Fus2</strain>
    </source>
</reference>
<organism evidence="2 3">
    <name type="scientific">Fusarium oxysporum f. sp. cepae</name>
    <dbReference type="NCBI Taxonomy" id="396571"/>
    <lineage>
        <taxon>Eukaryota</taxon>
        <taxon>Fungi</taxon>
        <taxon>Dikarya</taxon>
        <taxon>Ascomycota</taxon>
        <taxon>Pezizomycotina</taxon>
        <taxon>Sordariomycetes</taxon>
        <taxon>Hypocreomycetidae</taxon>
        <taxon>Hypocreales</taxon>
        <taxon>Nectriaceae</taxon>
        <taxon>Fusarium</taxon>
        <taxon>Fusarium oxysporum species complex</taxon>
    </lineage>
</organism>
<dbReference type="EMBL" id="MRCU01000016">
    <property type="protein sequence ID" value="RKK07443.1"/>
    <property type="molecule type" value="Genomic_DNA"/>
</dbReference>
<evidence type="ECO:0000313" key="3">
    <source>
        <dbReference type="Proteomes" id="UP000270866"/>
    </source>
</evidence>
<proteinExistence type="predicted"/>
<feature type="compositionally biased region" description="Basic and acidic residues" evidence="1">
    <location>
        <begin position="27"/>
        <end position="39"/>
    </location>
</feature>
<evidence type="ECO:0000256" key="1">
    <source>
        <dbReference type="SAM" id="MobiDB-lite"/>
    </source>
</evidence>